<sequence length="897" mass="98009">MKKIKTFLALILSLCLIMGMTTPAFAKNDEETTEMQTLVETLGKYVDGEKIFDYLSYVYLGWRTTGGSWQNQVIDTFVVDQLKAAGYAFTGGKSVALGTKGSNDMSGQHDKDYSWVTYYDVDTLTWDPEYAKLSITTNANFDGVDKLIDRVNVESYGFNPTTDTYKEHYGVDSIDDMWKWITEKDAGGNRVNVLNGKEAELNKRCHLAWNSCFTEPGGTKPADAVGVTGEVVYVGAVSGKSGSYTCTKYPTVDEANANLSGKVILTDSSLRNAFALAQQTGAIAVMSTASLNNYSTPRDENGNILEPFVYSARYASGAALKTTAAQTETGKPIVEWQFSNDQKAALLELLEKADGTPVYATNISIGRTYAMNDASNGGKGQAVTMAEIKGASKPDERVIICAHVQEPGSNDNATGVASLLGLATALKKMVDSGAIARPERTITFLWGDEMNLATLWLNSHPDEKAKVISALDMDMVGEDPDKTGGVMRIEKTPDPSAKYNYTLDTLPWETDSYYDETFADPDGQFIRLPDSHTLWGAGSYEGMFQEGFFLNDLYMYAAQGVINYHDSDFRVDVCPYEGGSDHSRFLAQNVPALLTWHFTDYTYHSSVDTLNMSSAREMENVSITTMATALMIANATDGNEALALEILGTVMMAALDRFDMEQANTENHRIYTLAHGKDFTAALANEKEVLQAWADWYKEALASPAEYLLDAPSQIFRDTQAELLDLLEQRLALALACADEYLQDEVTHTGLVKIDAAAPTFSEPGNIEFWYCQNCGKLFADPQATKELTEDDVLIPFVNPTAKTNEGGKVTFNQDMTEATITPDSGYAIKDVLLNGKSVGKVAKLDKLASGDTIQVVFEKLPASNPATGDTMPIVAMFALLAVSGAGVLLLRRRVTQ</sequence>
<evidence type="ECO:0000313" key="5">
    <source>
        <dbReference type="Proteomes" id="UP000681343"/>
    </source>
</evidence>
<dbReference type="Proteomes" id="UP000681343">
    <property type="component" value="Chromosome"/>
</dbReference>
<dbReference type="AlphaFoldDB" id="A0A810PLR4"/>
<name>A0A810PLR4_9FIRM</name>
<keyword evidence="1" id="KW-0812">Transmembrane</keyword>
<keyword evidence="1" id="KW-0472">Membrane</keyword>
<keyword evidence="2" id="KW-0732">Signal</keyword>
<reference evidence="4" key="1">
    <citation type="submission" date="2020-09" db="EMBL/GenBank/DDBJ databases">
        <title>New species isolated from human feces.</title>
        <authorList>
            <person name="Kitahara M."/>
            <person name="Shigeno Y."/>
            <person name="Shime M."/>
            <person name="Matsumoto Y."/>
            <person name="Nakamura S."/>
            <person name="Motooka D."/>
            <person name="Fukuoka S."/>
            <person name="Nishikawa H."/>
            <person name="Benno Y."/>
        </authorList>
    </citation>
    <scope>NUCLEOTIDE SEQUENCE</scope>
    <source>
        <strain evidence="4">MM35</strain>
    </source>
</reference>
<dbReference type="EMBL" id="AP023415">
    <property type="protein sequence ID" value="BCK77939.1"/>
    <property type="molecule type" value="Genomic_DNA"/>
</dbReference>
<feature type="signal peptide" evidence="2">
    <location>
        <begin position="1"/>
        <end position="26"/>
    </location>
</feature>
<dbReference type="SUPFAM" id="SSF53187">
    <property type="entry name" value="Zn-dependent exopeptidases"/>
    <property type="match status" value="1"/>
</dbReference>
<dbReference type="Pfam" id="PF04389">
    <property type="entry name" value="Peptidase_M28"/>
    <property type="match status" value="1"/>
</dbReference>
<gene>
    <name evidence="4" type="ORF">MM35RIKEN_01310</name>
</gene>
<feature type="domain" description="Peptidase M28" evidence="3">
    <location>
        <begin position="385"/>
        <end position="482"/>
    </location>
</feature>
<evidence type="ECO:0000256" key="1">
    <source>
        <dbReference type="SAM" id="Phobius"/>
    </source>
</evidence>
<keyword evidence="5" id="KW-1185">Reference proteome</keyword>
<evidence type="ECO:0000313" key="4">
    <source>
        <dbReference type="EMBL" id="BCK77939.1"/>
    </source>
</evidence>
<protein>
    <recommendedName>
        <fullName evidence="3">Peptidase M28 domain-containing protein</fullName>
    </recommendedName>
</protein>
<dbReference type="Gene3D" id="3.40.630.10">
    <property type="entry name" value="Zn peptidases"/>
    <property type="match status" value="1"/>
</dbReference>
<dbReference type="RefSeq" id="WP_212818413.1">
    <property type="nucleotide sequence ID" value="NZ_AP023415.1"/>
</dbReference>
<evidence type="ECO:0000256" key="2">
    <source>
        <dbReference type="SAM" id="SignalP"/>
    </source>
</evidence>
<evidence type="ECO:0000259" key="3">
    <source>
        <dbReference type="Pfam" id="PF04389"/>
    </source>
</evidence>
<feature type="transmembrane region" description="Helical" evidence="1">
    <location>
        <begin position="872"/>
        <end position="891"/>
    </location>
</feature>
<accession>A0A810PLR4</accession>
<organism evidence="4 5">
    <name type="scientific">Vescimonas fastidiosa</name>
    <dbReference type="NCBI Taxonomy" id="2714353"/>
    <lineage>
        <taxon>Bacteria</taxon>
        <taxon>Bacillati</taxon>
        <taxon>Bacillota</taxon>
        <taxon>Clostridia</taxon>
        <taxon>Eubacteriales</taxon>
        <taxon>Oscillospiraceae</taxon>
        <taxon>Vescimonas</taxon>
    </lineage>
</organism>
<feature type="chain" id="PRO_5032513584" description="Peptidase M28 domain-containing protein" evidence="2">
    <location>
        <begin position="27"/>
        <end position="897"/>
    </location>
</feature>
<keyword evidence="1" id="KW-1133">Transmembrane helix</keyword>
<dbReference type="InterPro" id="IPR007484">
    <property type="entry name" value="Peptidase_M28"/>
</dbReference>
<dbReference type="KEGG" id="vfa:MM35RIKEN_01310"/>
<proteinExistence type="predicted"/>